<name>A0A9P8TXL6_9HYPO</name>
<comment type="caution">
    <text evidence="1">The sequence shown here is derived from an EMBL/GenBank/DDBJ whole genome shotgun (WGS) entry which is preliminary data.</text>
</comment>
<dbReference type="OrthoDB" id="4875013at2759"/>
<dbReference type="AlphaFoldDB" id="A0A9P8TXL6"/>
<reference evidence="1" key="1">
    <citation type="submission" date="2021-08" db="EMBL/GenBank/DDBJ databases">
        <title>Chromosome-Level Trichoderma cornu-damae using Hi-C Data.</title>
        <authorList>
            <person name="Kim C.S."/>
        </authorList>
    </citation>
    <scope>NUCLEOTIDE SEQUENCE</scope>
    <source>
        <strain evidence="1">KA19-0412C</strain>
    </source>
</reference>
<proteinExistence type="predicted"/>
<protein>
    <submittedName>
        <fullName evidence="1">Annexin a7</fullName>
    </submittedName>
</protein>
<accession>A0A9P8TXL6</accession>
<evidence type="ECO:0000313" key="1">
    <source>
        <dbReference type="EMBL" id="KAH6608663.1"/>
    </source>
</evidence>
<dbReference type="EMBL" id="JAIWOZ010000002">
    <property type="protein sequence ID" value="KAH6608663.1"/>
    <property type="molecule type" value="Genomic_DNA"/>
</dbReference>
<evidence type="ECO:0000313" key="2">
    <source>
        <dbReference type="Proteomes" id="UP000827724"/>
    </source>
</evidence>
<organism evidence="1 2">
    <name type="scientific">Trichoderma cornu-damae</name>
    <dbReference type="NCBI Taxonomy" id="654480"/>
    <lineage>
        <taxon>Eukaryota</taxon>
        <taxon>Fungi</taxon>
        <taxon>Dikarya</taxon>
        <taxon>Ascomycota</taxon>
        <taxon>Pezizomycotina</taxon>
        <taxon>Sordariomycetes</taxon>
        <taxon>Hypocreomycetidae</taxon>
        <taxon>Hypocreales</taxon>
        <taxon>Hypocreaceae</taxon>
        <taxon>Trichoderma</taxon>
    </lineage>
</organism>
<keyword evidence="2" id="KW-1185">Reference proteome</keyword>
<gene>
    <name evidence="1" type="ORF">Trco_002009</name>
</gene>
<dbReference type="Proteomes" id="UP000827724">
    <property type="component" value="Unassembled WGS sequence"/>
</dbReference>
<sequence length="322" mass="36906">MHVDANIPSVGIISVWTPLQRRYIYTPILACFRLRRLYVEMKEKEVEGVAMPLESAPPSDDVATTRMLAPVNPKWSPQDAICAKLFGPWDNLPCYDHINEVGLLRELDKVIVLFEAQIHHSDAGFRAWRQRHKQAMQNGLAEVPGFPCLQVVRGGERIWHDDVWEQRYHYLVHQRQQIIMGRLSRLMALPRFLREDFFGARPAPHRMMLNRRGKGRYNRPLGLRCNWWKPVDCLLEKAAEKWKMNEAALKARFWTDERAPSVKAQAPEWDNAVEVEGQAAKAEGQAVKVEGRAELSLHKENVGSLEESVGYAANPVSGTLWA</sequence>